<feature type="region of interest" description="Disordered" evidence="1">
    <location>
        <begin position="44"/>
        <end position="102"/>
    </location>
</feature>
<dbReference type="Proteomes" id="UP000192775">
    <property type="component" value="Chromosome"/>
</dbReference>
<sequence>MSTLRNPVGPLPKKVYLRRRLTVLAVLIALIAIVVLVIVRPGSNDGPPAAAGTPTPTSTAGAAEDQAAADAAAAADDHATAAPTTPAADPSPTPAPAVVEASSPVACDPSVLTITPITDSDSYSAGAQPQLSFSMTNTGSVPCTLNAGTSQQKYTITSGSDTYWTSTDCQVGASDTMALLEAGQTVTSAPFAWDRTRSTPETCNIAREPVPAGGASYHVHVDVAGIPSKTDAQILLY</sequence>
<accession>A0A1X9LH69</accession>
<feature type="transmembrane region" description="Helical" evidence="2">
    <location>
        <begin position="21"/>
        <end position="39"/>
    </location>
</feature>
<evidence type="ECO:0008006" key="5">
    <source>
        <dbReference type="Google" id="ProtNLM"/>
    </source>
</evidence>
<dbReference type="EMBL" id="CP020715">
    <property type="protein sequence ID" value="ARJ04534.1"/>
    <property type="molecule type" value="Genomic_DNA"/>
</dbReference>
<reference evidence="3 4" key="1">
    <citation type="submission" date="2017-04" db="EMBL/GenBank/DDBJ databases">
        <authorList>
            <person name="Afonso C.L."/>
            <person name="Miller P.J."/>
            <person name="Scott M.A."/>
            <person name="Spackman E."/>
            <person name="Goraichik I."/>
            <person name="Dimitrov K.M."/>
            <person name="Suarez D.L."/>
            <person name="Swayne D.E."/>
        </authorList>
    </citation>
    <scope>NUCLEOTIDE SEQUENCE [LARGE SCALE GENOMIC DNA]</scope>
    <source>
        <strain evidence="4">XA(T)</strain>
    </source>
</reference>
<gene>
    <name evidence="3" type="ORF">B5808_04310</name>
</gene>
<dbReference type="AlphaFoldDB" id="A0A1X9LH69"/>
<evidence type="ECO:0000313" key="3">
    <source>
        <dbReference type="EMBL" id="ARJ04534.1"/>
    </source>
</evidence>
<keyword evidence="4" id="KW-1185">Reference proteome</keyword>
<evidence type="ECO:0000256" key="2">
    <source>
        <dbReference type="SAM" id="Phobius"/>
    </source>
</evidence>
<keyword evidence="2" id="KW-0812">Transmembrane</keyword>
<evidence type="ECO:0000313" key="4">
    <source>
        <dbReference type="Proteomes" id="UP000192775"/>
    </source>
</evidence>
<organism evidence="3 4">
    <name type="scientific">Cnuibacter physcomitrellae</name>
    <dbReference type="NCBI Taxonomy" id="1619308"/>
    <lineage>
        <taxon>Bacteria</taxon>
        <taxon>Bacillati</taxon>
        <taxon>Actinomycetota</taxon>
        <taxon>Actinomycetes</taxon>
        <taxon>Micrococcales</taxon>
        <taxon>Microbacteriaceae</taxon>
        <taxon>Cnuibacter</taxon>
    </lineage>
</organism>
<dbReference type="KEGG" id="cphy:B5808_04310"/>
<dbReference type="RefSeq" id="WP_085018675.1">
    <property type="nucleotide sequence ID" value="NZ_BMHD01000001.1"/>
</dbReference>
<protein>
    <recommendedName>
        <fullName evidence="5">DUF4232 domain-containing protein</fullName>
    </recommendedName>
</protein>
<keyword evidence="2" id="KW-1133">Transmembrane helix</keyword>
<proteinExistence type="predicted"/>
<name>A0A1X9LH69_9MICO</name>
<keyword evidence="2" id="KW-0472">Membrane</keyword>
<evidence type="ECO:0000256" key="1">
    <source>
        <dbReference type="SAM" id="MobiDB-lite"/>
    </source>
</evidence>
<dbReference type="STRING" id="1619308.B5808_04310"/>
<feature type="compositionally biased region" description="Low complexity" evidence="1">
    <location>
        <begin position="44"/>
        <end position="88"/>
    </location>
</feature>